<dbReference type="AlphaFoldDB" id="A0A919RKB8"/>
<evidence type="ECO:0000313" key="3">
    <source>
        <dbReference type="EMBL" id="GII94827.1"/>
    </source>
</evidence>
<protein>
    <submittedName>
        <fullName evidence="3">Uncharacterized protein</fullName>
    </submittedName>
</protein>
<feature type="chain" id="PRO_5036885888" evidence="2">
    <location>
        <begin position="28"/>
        <end position="432"/>
    </location>
</feature>
<comment type="caution">
    <text evidence="3">The sequence shown here is derived from an EMBL/GenBank/DDBJ whole genome shotgun (WGS) entry which is preliminary data.</text>
</comment>
<dbReference type="EMBL" id="BOOW01000031">
    <property type="protein sequence ID" value="GII94827.1"/>
    <property type="molecule type" value="Genomic_DNA"/>
</dbReference>
<accession>A0A919RKB8</accession>
<evidence type="ECO:0000256" key="1">
    <source>
        <dbReference type="SAM" id="MobiDB-lite"/>
    </source>
</evidence>
<organism evidence="3 4">
    <name type="scientific">Sinosporangium siamense</name>
    <dbReference type="NCBI Taxonomy" id="1367973"/>
    <lineage>
        <taxon>Bacteria</taxon>
        <taxon>Bacillati</taxon>
        <taxon>Actinomycetota</taxon>
        <taxon>Actinomycetes</taxon>
        <taxon>Streptosporangiales</taxon>
        <taxon>Streptosporangiaceae</taxon>
        <taxon>Sinosporangium</taxon>
    </lineage>
</organism>
<gene>
    <name evidence="3" type="ORF">Ssi02_50580</name>
</gene>
<evidence type="ECO:0000256" key="2">
    <source>
        <dbReference type="SAM" id="SignalP"/>
    </source>
</evidence>
<feature type="region of interest" description="Disordered" evidence="1">
    <location>
        <begin position="95"/>
        <end position="121"/>
    </location>
</feature>
<dbReference type="RefSeq" id="WP_204029700.1">
    <property type="nucleotide sequence ID" value="NZ_BOOW01000031.1"/>
</dbReference>
<feature type="signal peptide" evidence="2">
    <location>
        <begin position="1"/>
        <end position="27"/>
    </location>
</feature>
<keyword evidence="2" id="KW-0732">Signal</keyword>
<proteinExistence type="predicted"/>
<name>A0A919RKB8_9ACTN</name>
<sequence>MRMALRRVFAVVAGMAVLGMGVPAASALSPDDPRDCTGDLGADTPSYVVCRWLNTPEEAREAAMYWLTSGALEAAKPSEGAYCPEGQECLTEVTGEPVEGGEGDPAPEDHVEDDAKPECDPPGSACYVDAEEVRADEAAVAAAGESDTGKALTAAADARLRTWVSTELADDWKAGDEAYTDALKRVVAQASRPGVVGVRFTSQLGYNDTFTDTEEINRFVAATSKVLREAVPGKKLALHTVVPELACGTSEECRAEMRQKYPRVTPEQVETYLTSGAVDQLAIDDGLLGQYSRWKIDAEKAQRNQWLQVQARAWDAYGQIAAEDAGLIKPGGSPLNAAQADKTVAERVAMPLLANAAEVVNVWTRWQDAEGVAHTVYGKAFAANPTWDRLAKLDEVKPRLATFYDPASPEVDTATDVAKLAEVFGQVYVNLS</sequence>
<feature type="compositionally biased region" description="Basic and acidic residues" evidence="1">
    <location>
        <begin position="107"/>
        <end position="119"/>
    </location>
</feature>
<evidence type="ECO:0000313" key="4">
    <source>
        <dbReference type="Proteomes" id="UP000606172"/>
    </source>
</evidence>
<reference evidence="3" key="1">
    <citation type="submission" date="2021-01" db="EMBL/GenBank/DDBJ databases">
        <title>Whole genome shotgun sequence of Sinosporangium siamense NBRC 109515.</title>
        <authorList>
            <person name="Komaki H."/>
            <person name="Tamura T."/>
        </authorList>
    </citation>
    <scope>NUCLEOTIDE SEQUENCE</scope>
    <source>
        <strain evidence="3">NBRC 109515</strain>
    </source>
</reference>
<dbReference type="Proteomes" id="UP000606172">
    <property type="component" value="Unassembled WGS sequence"/>
</dbReference>
<keyword evidence="4" id="KW-1185">Reference proteome</keyword>